<keyword evidence="5 6" id="KW-0539">Nucleus</keyword>
<comment type="subcellular location">
    <subcellularLocation>
        <location evidence="1 6">Nucleus</location>
    </subcellularLocation>
</comment>
<evidence type="ECO:0000256" key="6">
    <source>
        <dbReference type="PIRNR" id="PIRNR000799"/>
    </source>
</evidence>
<dbReference type="GO" id="GO:0008622">
    <property type="term" value="C:epsilon DNA polymerase complex"/>
    <property type="evidence" value="ECO:0007669"/>
    <property type="project" value="UniProtKB-UniRule"/>
</dbReference>
<dbReference type="InterPro" id="IPR007185">
    <property type="entry name" value="DNA_pol_a/d/e_bsu"/>
</dbReference>
<dbReference type="AlphaFoldDB" id="A0AAE1PH74"/>
<evidence type="ECO:0000256" key="5">
    <source>
        <dbReference type="ARBA" id="ARBA00023242"/>
    </source>
</evidence>
<dbReference type="Gene3D" id="1.10.8.60">
    <property type="match status" value="1"/>
</dbReference>
<evidence type="ECO:0000256" key="4">
    <source>
        <dbReference type="ARBA" id="ARBA00023125"/>
    </source>
</evidence>
<evidence type="ECO:0000259" key="7">
    <source>
        <dbReference type="Pfam" id="PF04042"/>
    </source>
</evidence>
<dbReference type="Pfam" id="PF04042">
    <property type="entry name" value="DNA_pol_E_B"/>
    <property type="match status" value="1"/>
</dbReference>
<dbReference type="PIRSF" id="PIRSF000799">
    <property type="entry name" value="DNA_pol_eps_2"/>
    <property type="match status" value="1"/>
</dbReference>
<evidence type="ECO:0000259" key="8">
    <source>
        <dbReference type="Pfam" id="PF12213"/>
    </source>
</evidence>
<gene>
    <name evidence="9" type="ORF">Pmani_020653</name>
</gene>
<reference evidence="9" key="1">
    <citation type="submission" date="2023-11" db="EMBL/GenBank/DDBJ databases">
        <title>Genome assemblies of two species of porcelain crab, Petrolisthes cinctipes and Petrolisthes manimaculis (Anomura: Porcellanidae).</title>
        <authorList>
            <person name="Angst P."/>
        </authorList>
    </citation>
    <scope>NUCLEOTIDE SEQUENCE</scope>
    <source>
        <strain evidence="9">PB745_02</strain>
        <tissue evidence="9">Gill</tissue>
    </source>
</reference>
<dbReference type="Pfam" id="PF12213">
    <property type="entry name" value="Dpoe2NT"/>
    <property type="match status" value="1"/>
</dbReference>
<dbReference type="GO" id="GO:0042276">
    <property type="term" value="P:error-prone translesion synthesis"/>
    <property type="evidence" value="ECO:0007669"/>
    <property type="project" value="TreeGrafter"/>
</dbReference>
<keyword evidence="10" id="KW-1185">Reference proteome</keyword>
<evidence type="ECO:0000256" key="3">
    <source>
        <dbReference type="ARBA" id="ARBA00022705"/>
    </source>
</evidence>
<feature type="domain" description="DNA polymerase epsilon subunit B N-terminal" evidence="8">
    <location>
        <begin position="6"/>
        <end position="70"/>
    </location>
</feature>
<keyword evidence="4 6" id="KW-0238">DNA-binding</keyword>
<dbReference type="Proteomes" id="UP001292094">
    <property type="component" value="Unassembled WGS sequence"/>
</dbReference>
<proteinExistence type="inferred from homology"/>
<sequence>MSSKGEVINLFKLHGLAIRGDAAKYLCELLEPLEKEEHEEWVEKVIEAVQKLPLSSSLISRQDIHKAAQEVGASENDDVEALLQVINIFRIPKFMYNIERRKFMITTAENSNLHGDAMDKAALFRDRYTTVYQRTCNHDLFRQPVVGAVEDGINKKFGLMKVEYLLGSSSRVEGVVVLGLLTQLVEGKHHLEDDTGAVPLSLTTTKFHTGLFTHNCFVLVEGWYEDETLHAAAIGLPPPETPDITRALLGNVNYFGGPGDRCAKSDNRLLQLEQSNTSAMFVILADLWLDKIKVMDKLRTLFTGYAGFPPTAFILCGNFLSAGHGAQQTKEAHQAFTALGSLIASFPELVANSRFIFVPGPTDPGPSNIFPRPPLPRYVTEEIKKSVPSAIFTSNPARLLYCTQEIVVFREDIVAKMCRNSVYFPTNSDDIPAFFAKTVISQAHLAPVPPQVVPTYWPLDRCLALHPSPDLIVAADKGDSFTSSYNSAVVVNPGSFSKNDFSFKVYLPSSKQVEDSQIADDET</sequence>
<evidence type="ECO:0000256" key="1">
    <source>
        <dbReference type="ARBA" id="ARBA00004123"/>
    </source>
</evidence>
<organism evidence="9 10">
    <name type="scientific">Petrolisthes manimaculis</name>
    <dbReference type="NCBI Taxonomy" id="1843537"/>
    <lineage>
        <taxon>Eukaryota</taxon>
        <taxon>Metazoa</taxon>
        <taxon>Ecdysozoa</taxon>
        <taxon>Arthropoda</taxon>
        <taxon>Crustacea</taxon>
        <taxon>Multicrustacea</taxon>
        <taxon>Malacostraca</taxon>
        <taxon>Eumalacostraca</taxon>
        <taxon>Eucarida</taxon>
        <taxon>Decapoda</taxon>
        <taxon>Pleocyemata</taxon>
        <taxon>Anomura</taxon>
        <taxon>Galatheoidea</taxon>
        <taxon>Porcellanidae</taxon>
        <taxon>Petrolisthes</taxon>
    </lineage>
</organism>
<name>A0AAE1PH74_9EUCA</name>
<accession>A0AAE1PH74</accession>
<evidence type="ECO:0000313" key="9">
    <source>
        <dbReference type="EMBL" id="KAK4307586.1"/>
    </source>
</evidence>
<comment type="caution">
    <text evidence="9">The sequence shown here is derived from an EMBL/GenBank/DDBJ whole genome shotgun (WGS) entry which is preliminary data.</text>
</comment>
<dbReference type="InterPro" id="IPR024639">
    <property type="entry name" value="DNA_pol_e_bsu_N"/>
</dbReference>
<dbReference type="GO" id="GO:0006261">
    <property type="term" value="P:DNA-templated DNA replication"/>
    <property type="evidence" value="ECO:0007669"/>
    <property type="project" value="InterPro"/>
</dbReference>
<protein>
    <recommendedName>
        <fullName evidence="6">DNA polymerase epsilon subunit</fullName>
    </recommendedName>
    <alternativeName>
        <fullName evidence="6">DNA polymerase II subunit 2</fullName>
    </alternativeName>
</protein>
<evidence type="ECO:0000256" key="2">
    <source>
        <dbReference type="ARBA" id="ARBA00009560"/>
    </source>
</evidence>
<keyword evidence="3 6" id="KW-0235">DNA replication</keyword>
<comment type="function">
    <text evidence="6">Participates in DNA repair and in chromosomal DNA replication.</text>
</comment>
<dbReference type="Gene3D" id="3.60.21.60">
    <property type="match status" value="1"/>
</dbReference>
<dbReference type="EMBL" id="JAWZYT010001990">
    <property type="protein sequence ID" value="KAK4307586.1"/>
    <property type="molecule type" value="Genomic_DNA"/>
</dbReference>
<dbReference type="InterPro" id="IPR016266">
    <property type="entry name" value="POLE2"/>
</dbReference>
<dbReference type="GO" id="GO:0003677">
    <property type="term" value="F:DNA binding"/>
    <property type="evidence" value="ECO:0007669"/>
    <property type="project" value="UniProtKB-UniRule"/>
</dbReference>
<comment type="similarity">
    <text evidence="2 6">Belongs to the DNA polymerase epsilon subunit B family.</text>
</comment>
<dbReference type="PANTHER" id="PTHR12708">
    <property type="entry name" value="DNA POLYMERASE EPSILON SUBUNIT B"/>
    <property type="match status" value="1"/>
</dbReference>
<evidence type="ECO:0000313" key="10">
    <source>
        <dbReference type="Proteomes" id="UP001292094"/>
    </source>
</evidence>
<dbReference type="PANTHER" id="PTHR12708:SF0">
    <property type="entry name" value="DNA POLYMERASE EPSILON SUBUNIT 2"/>
    <property type="match status" value="1"/>
</dbReference>
<feature type="domain" description="DNA polymerase alpha/delta/epsilon subunit B" evidence="7">
    <location>
        <begin position="281"/>
        <end position="482"/>
    </location>
</feature>